<name>A0A5C3L8V1_COPMA</name>
<sequence>MSYHIPRQRRTTRTRHDRRPTTFFTLRFDALTTPVFCLIFFFFGLKKEKKTMIAFVCYLGLTDRGLRFLVDTHTFTLHSLFDFFKLWFCVMFYRLLFASPYDPAYCRCSDG</sequence>
<accession>A0A5C3L8V1</accession>
<organism evidence="2 3">
    <name type="scientific">Coprinopsis marcescibilis</name>
    <name type="common">Agaric fungus</name>
    <name type="synonym">Psathyrella marcescibilis</name>
    <dbReference type="NCBI Taxonomy" id="230819"/>
    <lineage>
        <taxon>Eukaryota</taxon>
        <taxon>Fungi</taxon>
        <taxon>Dikarya</taxon>
        <taxon>Basidiomycota</taxon>
        <taxon>Agaricomycotina</taxon>
        <taxon>Agaricomycetes</taxon>
        <taxon>Agaricomycetidae</taxon>
        <taxon>Agaricales</taxon>
        <taxon>Agaricineae</taxon>
        <taxon>Psathyrellaceae</taxon>
        <taxon>Coprinopsis</taxon>
    </lineage>
</organism>
<feature type="transmembrane region" description="Helical" evidence="1">
    <location>
        <begin position="75"/>
        <end position="97"/>
    </location>
</feature>
<keyword evidence="3" id="KW-1185">Reference proteome</keyword>
<keyword evidence="1" id="KW-0812">Transmembrane</keyword>
<dbReference type="Proteomes" id="UP000307440">
    <property type="component" value="Unassembled WGS sequence"/>
</dbReference>
<reference evidence="2 3" key="1">
    <citation type="journal article" date="2019" name="Nat. Ecol. Evol.">
        <title>Megaphylogeny resolves global patterns of mushroom evolution.</title>
        <authorList>
            <person name="Varga T."/>
            <person name="Krizsan K."/>
            <person name="Foldi C."/>
            <person name="Dima B."/>
            <person name="Sanchez-Garcia M."/>
            <person name="Sanchez-Ramirez S."/>
            <person name="Szollosi G.J."/>
            <person name="Szarkandi J.G."/>
            <person name="Papp V."/>
            <person name="Albert L."/>
            <person name="Andreopoulos W."/>
            <person name="Angelini C."/>
            <person name="Antonin V."/>
            <person name="Barry K.W."/>
            <person name="Bougher N.L."/>
            <person name="Buchanan P."/>
            <person name="Buyck B."/>
            <person name="Bense V."/>
            <person name="Catcheside P."/>
            <person name="Chovatia M."/>
            <person name="Cooper J."/>
            <person name="Damon W."/>
            <person name="Desjardin D."/>
            <person name="Finy P."/>
            <person name="Geml J."/>
            <person name="Haridas S."/>
            <person name="Hughes K."/>
            <person name="Justo A."/>
            <person name="Karasinski D."/>
            <person name="Kautmanova I."/>
            <person name="Kiss B."/>
            <person name="Kocsube S."/>
            <person name="Kotiranta H."/>
            <person name="LaButti K.M."/>
            <person name="Lechner B.E."/>
            <person name="Liimatainen K."/>
            <person name="Lipzen A."/>
            <person name="Lukacs Z."/>
            <person name="Mihaltcheva S."/>
            <person name="Morgado L.N."/>
            <person name="Niskanen T."/>
            <person name="Noordeloos M.E."/>
            <person name="Ohm R.A."/>
            <person name="Ortiz-Santana B."/>
            <person name="Ovrebo C."/>
            <person name="Racz N."/>
            <person name="Riley R."/>
            <person name="Savchenko A."/>
            <person name="Shiryaev A."/>
            <person name="Soop K."/>
            <person name="Spirin V."/>
            <person name="Szebenyi C."/>
            <person name="Tomsovsky M."/>
            <person name="Tulloss R.E."/>
            <person name="Uehling J."/>
            <person name="Grigoriev I.V."/>
            <person name="Vagvolgyi C."/>
            <person name="Papp T."/>
            <person name="Martin F.M."/>
            <person name="Miettinen O."/>
            <person name="Hibbett D.S."/>
            <person name="Nagy L.G."/>
        </authorList>
    </citation>
    <scope>NUCLEOTIDE SEQUENCE [LARGE SCALE GENOMIC DNA]</scope>
    <source>
        <strain evidence="2 3">CBS 121175</strain>
    </source>
</reference>
<protein>
    <submittedName>
        <fullName evidence="2">Uncharacterized protein</fullName>
    </submittedName>
</protein>
<keyword evidence="1" id="KW-0472">Membrane</keyword>
<evidence type="ECO:0000256" key="1">
    <source>
        <dbReference type="SAM" id="Phobius"/>
    </source>
</evidence>
<dbReference type="EMBL" id="ML210149">
    <property type="protein sequence ID" value="TFK29449.1"/>
    <property type="molecule type" value="Genomic_DNA"/>
</dbReference>
<keyword evidence="1" id="KW-1133">Transmembrane helix</keyword>
<evidence type="ECO:0000313" key="2">
    <source>
        <dbReference type="EMBL" id="TFK29449.1"/>
    </source>
</evidence>
<evidence type="ECO:0000313" key="3">
    <source>
        <dbReference type="Proteomes" id="UP000307440"/>
    </source>
</evidence>
<dbReference type="AlphaFoldDB" id="A0A5C3L8V1"/>
<gene>
    <name evidence="2" type="ORF">FA15DRAFT_343800</name>
</gene>
<proteinExistence type="predicted"/>
<feature type="transmembrane region" description="Helical" evidence="1">
    <location>
        <begin position="21"/>
        <end position="43"/>
    </location>
</feature>